<evidence type="ECO:0000256" key="2">
    <source>
        <dbReference type="SAM" id="Phobius"/>
    </source>
</evidence>
<gene>
    <name evidence="3" type="ORF">Trco_008460</name>
</gene>
<keyword evidence="4" id="KW-1185">Reference proteome</keyword>
<evidence type="ECO:0000313" key="3">
    <source>
        <dbReference type="EMBL" id="KAH6603685.1"/>
    </source>
</evidence>
<feature type="compositionally biased region" description="Basic and acidic residues" evidence="1">
    <location>
        <begin position="115"/>
        <end position="134"/>
    </location>
</feature>
<organism evidence="3 4">
    <name type="scientific">Trichoderma cornu-damae</name>
    <dbReference type="NCBI Taxonomy" id="654480"/>
    <lineage>
        <taxon>Eukaryota</taxon>
        <taxon>Fungi</taxon>
        <taxon>Dikarya</taxon>
        <taxon>Ascomycota</taxon>
        <taxon>Pezizomycotina</taxon>
        <taxon>Sordariomycetes</taxon>
        <taxon>Hypocreomycetidae</taxon>
        <taxon>Hypocreales</taxon>
        <taxon>Hypocreaceae</taxon>
        <taxon>Trichoderma</taxon>
    </lineage>
</organism>
<reference evidence="3" key="1">
    <citation type="submission" date="2021-08" db="EMBL/GenBank/DDBJ databases">
        <title>Chromosome-Level Trichoderma cornu-damae using Hi-C Data.</title>
        <authorList>
            <person name="Kim C.S."/>
        </authorList>
    </citation>
    <scope>NUCLEOTIDE SEQUENCE</scope>
    <source>
        <strain evidence="3">KA19-0412C</strain>
    </source>
</reference>
<protein>
    <submittedName>
        <fullName evidence="3">Uncharacterized protein</fullName>
    </submittedName>
</protein>
<dbReference type="Proteomes" id="UP000827724">
    <property type="component" value="Unassembled WGS sequence"/>
</dbReference>
<dbReference type="OrthoDB" id="5151975at2759"/>
<feature type="transmembrane region" description="Helical" evidence="2">
    <location>
        <begin position="63"/>
        <end position="93"/>
    </location>
</feature>
<keyword evidence="2" id="KW-0812">Transmembrane</keyword>
<sequence>MHIPLYPSRLEVLQRHEPAADIFARWTRRRLPAASSVAGQTDAIEQTLPLMERRSGSAAHTNLIIGLVVGFTLAAFIIGVCVFLCCYGASIRFSSKKHRHRRRSTSSKGSRNSKNSREAERAEGTASEGERGVA</sequence>
<name>A0A9P8QFF1_9HYPO</name>
<dbReference type="EMBL" id="JAIWOZ010000007">
    <property type="protein sequence ID" value="KAH6603685.1"/>
    <property type="molecule type" value="Genomic_DNA"/>
</dbReference>
<keyword evidence="2" id="KW-0472">Membrane</keyword>
<feature type="region of interest" description="Disordered" evidence="1">
    <location>
        <begin position="94"/>
        <end position="134"/>
    </location>
</feature>
<evidence type="ECO:0000313" key="4">
    <source>
        <dbReference type="Proteomes" id="UP000827724"/>
    </source>
</evidence>
<comment type="caution">
    <text evidence="3">The sequence shown here is derived from an EMBL/GenBank/DDBJ whole genome shotgun (WGS) entry which is preliminary data.</text>
</comment>
<proteinExistence type="predicted"/>
<evidence type="ECO:0000256" key="1">
    <source>
        <dbReference type="SAM" id="MobiDB-lite"/>
    </source>
</evidence>
<feature type="compositionally biased region" description="Basic residues" evidence="1">
    <location>
        <begin position="94"/>
        <end position="105"/>
    </location>
</feature>
<accession>A0A9P8QFF1</accession>
<keyword evidence="2" id="KW-1133">Transmembrane helix</keyword>
<dbReference type="AlphaFoldDB" id="A0A9P8QFF1"/>